<evidence type="ECO:0000313" key="2">
    <source>
        <dbReference type="EMBL" id="KAK2599514.1"/>
    </source>
</evidence>
<reference evidence="2" key="1">
    <citation type="submission" date="2023-06" db="EMBL/GenBank/DDBJ databases">
        <authorList>
            <person name="Noh H."/>
        </authorList>
    </citation>
    <scope>NUCLEOTIDE SEQUENCE</scope>
    <source>
        <strain evidence="2">DUCC20226</strain>
    </source>
</reference>
<feature type="region of interest" description="Disordered" evidence="1">
    <location>
        <begin position="302"/>
        <end position="330"/>
    </location>
</feature>
<protein>
    <submittedName>
        <fullName evidence="2">Uncharacterized protein</fullName>
    </submittedName>
</protein>
<keyword evidence="3" id="KW-1185">Reference proteome</keyword>
<gene>
    <name evidence="2" type="ORF">N8I77_011265</name>
</gene>
<evidence type="ECO:0000313" key="3">
    <source>
        <dbReference type="Proteomes" id="UP001265746"/>
    </source>
</evidence>
<comment type="caution">
    <text evidence="2">The sequence shown here is derived from an EMBL/GenBank/DDBJ whole genome shotgun (WGS) entry which is preliminary data.</text>
</comment>
<sequence length="330" mass="35991">MANEIEKTKKKKSFLSKVGSVSVSAIGLVIMSGSGTHNEAAGFTPNLFGVTGGAKIKNCAGIPAPDQLRAIVCRALYIPKHNGSTKGTLPVYDFTEDYRDKLREENIGSDKWKYTLSMMRKPQGDGKDGAQVAYLVDELTVCFGIRSLPIKDSDEPFTFTTPPSAVYTVTTSHQIPPIANGAVAEAYQAPWFKITSTEMPTSYQWQIHPVEHGPLRYTLIELPSSQDASALEPDNQHRIKAIYHNVGVGTSLVQPFSEGGLLLPANKNMSSDLENAAVTSLIGLLWRARGVQKVKMEVPVLKETTKPKSKKNGSLCGRSPKESREDDVIQ</sequence>
<feature type="compositionally biased region" description="Basic and acidic residues" evidence="1">
    <location>
        <begin position="319"/>
        <end position="330"/>
    </location>
</feature>
<proteinExistence type="predicted"/>
<dbReference type="AlphaFoldDB" id="A0AAD9S521"/>
<evidence type="ECO:0000256" key="1">
    <source>
        <dbReference type="SAM" id="MobiDB-lite"/>
    </source>
</evidence>
<accession>A0AAD9S521</accession>
<organism evidence="2 3">
    <name type="scientific">Phomopsis amygdali</name>
    <name type="common">Fusicoccum amygdali</name>
    <dbReference type="NCBI Taxonomy" id="1214568"/>
    <lineage>
        <taxon>Eukaryota</taxon>
        <taxon>Fungi</taxon>
        <taxon>Dikarya</taxon>
        <taxon>Ascomycota</taxon>
        <taxon>Pezizomycotina</taxon>
        <taxon>Sordariomycetes</taxon>
        <taxon>Sordariomycetidae</taxon>
        <taxon>Diaporthales</taxon>
        <taxon>Diaporthaceae</taxon>
        <taxon>Diaporthe</taxon>
    </lineage>
</organism>
<name>A0AAD9S521_PHOAM</name>
<dbReference type="EMBL" id="JAUJFL010000007">
    <property type="protein sequence ID" value="KAK2599514.1"/>
    <property type="molecule type" value="Genomic_DNA"/>
</dbReference>
<dbReference type="Proteomes" id="UP001265746">
    <property type="component" value="Unassembled WGS sequence"/>
</dbReference>